<evidence type="ECO:0000256" key="1">
    <source>
        <dbReference type="ARBA" id="ARBA00004370"/>
    </source>
</evidence>
<evidence type="ECO:0000256" key="2">
    <source>
        <dbReference type="ARBA" id="ARBA00023136"/>
    </source>
</evidence>
<dbReference type="PROSITE" id="PS50835">
    <property type="entry name" value="IG_LIKE"/>
    <property type="match status" value="2"/>
</dbReference>
<evidence type="ECO:0000313" key="7">
    <source>
        <dbReference type="Ensembl" id="ENSPFOP00000005241.1"/>
    </source>
</evidence>
<dbReference type="SUPFAM" id="SSF48726">
    <property type="entry name" value="Immunoglobulin"/>
    <property type="match status" value="3"/>
</dbReference>
<evidence type="ECO:0000259" key="6">
    <source>
        <dbReference type="PROSITE" id="PS50835"/>
    </source>
</evidence>
<dbReference type="InterPro" id="IPR036179">
    <property type="entry name" value="Ig-like_dom_sf"/>
</dbReference>
<dbReference type="InterPro" id="IPR007110">
    <property type="entry name" value="Ig-like_dom"/>
</dbReference>
<dbReference type="InterPro" id="IPR003599">
    <property type="entry name" value="Ig_sub"/>
</dbReference>
<keyword evidence="2 5" id="KW-0472">Membrane</keyword>
<feature type="region of interest" description="Disordered" evidence="4">
    <location>
        <begin position="305"/>
        <end position="329"/>
    </location>
</feature>
<dbReference type="SMART" id="SM00409">
    <property type="entry name" value="IG"/>
    <property type="match status" value="3"/>
</dbReference>
<dbReference type="GO" id="GO:0001817">
    <property type="term" value="P:regulation of cytokine production"/>
    <property type="evidence" value="ECO:0007669"/>
    <property type="project" value="TreeGrafter"/>
</dbReference>
<feature type="transmembrane region" description="Helical" evidence="5">
    <location>
        <begin position="125"/>
        <end position="147"/>
    </location>
</feature>
<dbReference type="InterPro" id="IPR013106">
    <property type="entry name" value="Ig_V-set"/>
</dbReference>
<reference evidence="7" key="2">
    <citation type="submission" date="2025-08" db="UniProtKB">
        <authorList>
            <consortium name="Ensembl"/>
        </authorList>
    </citation>
    <scope>IDENTIFICATION</scope>
</reference>
<dbReference type="InterPro" id="IPR013783">
    <property type="entry name" value="Ig-like_fold"/>
</dbReference>
<dbReference type="Gene3D" id="2.60.40.10">
    <property type="entry name" value="Immunoglobulins"/>
    <property type="match status" value="3"/>
</dbReference>
<dbReference type="GO" id="GO:0009897">
    <property type="term" value="C:external side of plasma membrane"/>
    <property type="evidence" value="ECO:0007669"/>
    <property type="project" value="TreeGrafter"/>
</dbReference>
<sequence>VSSVSQHALGGVVEVNEGAESVLLPCIYSDIQPEDPFLIWTRSDLSPNSVHLRRENGDDLKNQNQRFRNRTSMNPDALDTGNFSLTLRKPEQDDGGNYSCSISDGIKELNLKQIHLKVKELFPSWASALLVLLVLVLIVSAGVFYHFKDYFLKEQLPWVKVDSGVKFVLLPCRTKVCLPGGARVEWRDGENRTVHVYRNGSDDPEEQNLTYSNRTRMNDDPLKTKDLSLTLESPSVTDSGIYTCRVGNRVILMMKRVHLQVKAPLVKVDSGVKSVLLPCKTKLYLPGGARVEWRDGENRTVHVYPNGSDDPEEQNLTNSKRTRMNDDPLKTGDLSLTLEHPRFADSGIYTCRVSIWKRVILMKQVHLQVKGQWYKC</sequence>
<dbReference type="GO" id="GO:0050852">
    <property type="term" value="P:T cell receptor signaling pathway"/>
    <property type="evidence" value="ECO:0007669"/>
    <property type="project" value="TreeGrafter"/>
</dbReference>
<evidence type="ECO:0000256" key="3">
    <source>
        <dbReference type="ARBA" id="ARBA00023319"/>
    </source>
</evidence>
<keyword evidence="5" id="KW-1133">Transmembrane helix</keyword>
<feature type="domain" description="Ig-like" evidence="6">
    <location>
        <begin position="234"/>
        <end position="354"/>
    </location>
</feature>
<dbReference type="EMBL" id="AYCK01014718">
    <property type="status" value="NOT_ANNOTATED_CDS"/>
    <property type="molecule type" value="Genomic_DNA"/>
</dbReference>
<dbReference type="OMA" id="KRTRMND"/>
<dbReference type="InterPro" id="IPR050504">
    <property type="entry name" value="IgSF_BTN/MOG"/>
</dbReference>
<dbReference type="EMBL" id="AYCK01014719">
    <property type="status" value="NOT_ANNOTATED_CDS"/>
    <property type="molecule type" value="Genomic_DNA"/>
</dbReference>
<protein>
    <recommendedName>
        <fullName evidence="6">Ig-like domain-containing protein</fullName>
    </recommendedName>
</protein>
<dbReference type="AlphaFoldDB" id="A0A087XHI8"/>
<dbReference type="PANTHER" id="PTHR24100">
    <property type="entry name" value="BUTYROPHILIN"/>
    <property type="match status" value="1"/>
</dbReference>
<feature type="domain" description="Ig-like" evidence="6">
    <location>
        <begin position="1"/>
        <end position="110"/>
    </location>
</feature>
<keyword evidence="8" id="KW-1185">Reference proteome</keyword>
<dbReference type="Pfam" id="PF07686">
    <property type="entry name" value="V-set"/>
    <property type="match status" value="3"/>
</dbReference>
<keyword evidence="3" id="KW-0393">Immunoglobulin domain</keyword>
<dbReference type="GeneTree" id="ENSGT01140000282700"/>
<name>A0A087XHI8_POEFO</name>
<dbReference type="GO" id="GO:0005102">
    <property type="term" value="F:signaling receptor binding"/>
    <property type="evidence" value="ECO:0007669"/>
    <property type="project" value="TreeGrafter"/>
</dbReference>
<evidence type="ECO:0000256" key="5">
    <source>
        <dbReference type="SAM" id="Phobius"/>
    </source>
</evidence>
<dbReference type="PANTHER" id="PTHR24100:SF151">
    <property type="entry name" value="ICOS LIGAND"/>
    <property type="match status" value="1"/>
</dbReference>
<dbReference type="Proteomes" id="UP000028760">
    <property type="component" value="Unassembled WGS sequence"/>
</dbReference>
<reference evidence="8" key="1">
    <citation type="submission" date="2013-10" db="EMBL/GenBank/DDBJ databases">
        <authorList>
            <person name="Schartl M."/>
            <person name="Warren W."/>
        </authorList>
    </citation>
    <scope>NUCLEOTIDE SEQUENCE [LARGE SCALE GENOMIC DNA]</scope>
    <source>
        <strain evidence="8">female</strain>
    </source>
</reference>
<keyword evidence="5" id="KW-0812">Transmembrane</keyword>
<organism evidence="7 8">
    <name type="scientific">Poecilia formosa</name>
    <name type="common">Amazon molly</name>
    <name type="synonym">Limia formosa</name>
    <dbReference type="NCBI Taxonomy" id="48698"/>
    <lineage>
        <taxon>Eukaryota</taxon>
        <taxon>Metazoa</taxon>
        <taxon>Chordata</taxon>
        <taxon>Craniata</taxon>
        <taxon>Vertebrata</taxon>
        <taxon>Euteleostomi</taxon>
        <taxon>Actinopterygii</taxon>
        <taxon>Neopterygii</taxon>
        <taxon>Teleostei</taxon>
        <taxon>Neoteleostei</taxon>
        <taxon>Acanthomorphata</taxon>
        <taxon>Ovalentaria</taxon>
        <taxon>Atherinomorphae</taxon>
        <taxon>Cyprinodontiformes</taxon>
        <taxon>Poeciliidae</taxon>
        <taxon>Poeciliinae</taxon>
        <taxon>Poecilia</taxon>
    </lineage>
</organism>
<accession>A0A087XHI8</accession>
<evidence type="ECO:0000313" key="8">
    <source>
        <dbReference type="Proteomes" id="UP000028760"/>
    </source>
</evidence>
<reference evidence="7" key="3">
    <citation type="submission" date="2025-09" db="UniProtKB">
        <authorList>
            <consortium name="Ensembl"/>
        </authorList>
    </citation>
    <scope>IDENTIFICATION</scope>
</reference>
<dbReference type="Ensembl" id="ENSPFOT00000005250.1">
    <property type="protein sequence ID" value="ENSPFOP00000005241.1"/>
    <property type="gene ID" value="ENSPFOG00000005361.1"/>
</dbReference>
<dbReference type="SMART" id="SM00406">
    <property type="entry name" value="IGv"/>
    <property type="match status" value="3"/>
</dbReference>
<proteinExistence type="predicted"/>
<evidence type="ECO:0000256" key="4">
    <source>
        <dbReference type="SAM" id="MobiDB-lite"/>
    </source>
</evidence>
<comment type="subcellular location">
    <subcellularLocation>
        <location evidence="1">Membrane</location>
    </subcellularLocation>
</comment>
<dbReference type="STRING" id="48698.ENSPFOP00000005241"/>